<accession>A0A7W3TB17</accession>
<feature type="signal peptide" evidence="2">
    <location>
        <begin position="1"/>
        <end position="28"/>
    </location>
</feature>
<keyword evidence="4" id="KW-1185">Reference proteome</keyword>
<dbReference type="GO" id="GO:0005524">
    <property type="term" value="F:ATP binding"/>
    <property type="evidence" value="ECO:0007669"/>
    <property type="project" value="UniProtKB-KW"/>
</dbReference>
<evidence type="ECO:0000256" key="2">
    <source>
        <dbReference type="SAM" id="SignalP"/>
    </source>
</evidence>
<keyword evidence="3" id="KW-0547">Nucleotide-binding</keyword>
<evidence type="ECO:0000256" key="1">
    <source>
        <dbReference type="SAM" id="MobiDB-lite"/>
    </source>
</evidence>
<proteinExistence type="predicted"/>
<feature type="region of interest" description="Disordered" evidence="1">
    <location>
        <begin position="83"/>
        <end position="130"/>
    </location>
</feature>
<comment type="caution">
    <text evidence="3">The sequence shown here is derived from an EMBL/GenBank/DDBJ whole genome shotgun (WGS) entry which is preliminary data.</text>
</comment>
<feature type="chain" id="PRO_5031267772" evidence="2">
    <location>
        <begin position="29"/>
        <end position="130"/>
    </location>
</feature>
<keyword evidence="2" id="KW-0732">Signal</keyword>
<name>A0A7W3TB17_9ACTN</name>
<dbReference type="RefSeq" id="WP_143620325.1">
    <property type="nucleotide sequence ID" value="NZ_VJYJ02000259.1"/>
</dbReference>
<dbReference type="Proteomes" id="UP000538929">
    <property type="component" value="Unassembled WGS sequence"/>
</dbReference>
<protein>
    <submittedName>
        <fullName evidence="3">ATP-binding protein</fullName>
    </submittedName>
</protein>
<dbReference type="EMBL" id="VKHT01000089">
    <property type="protein sequence ID" value="MBB0243539.1"/>
    <property type="molecule type" value="Genomic_DNA"/>
</dbReference>
<dbReference type="AlphaFoldDB" id="A0A7W3TB17"/>
<gene>
    <name evidence="3" type="ORF">FNQ90_05305</name>
</gene>
<reference evidence="4" key="1">
    <citation type="submission" date="2019-10" db="EMBL/GenBank/DDBJ databases">
        <title>Streptomyces sp. nov., a novel actinobacterium isolated from alkaline environment.</title>
        <authorList>
            <person name="Golinska P."/>
        </authorList>
    </citation>
    <scope>NUCLEOTIDE SEQUENCE [LARGE SCALE GENOMIC DNA]</scope>
    <source>
        <strain evidence="4">DSM 42118</strain>
    </source>
</reference>
<organism evidence="3 4">
    <name type="scientific">Streptomyces alkaliphilus</name>
    <dbReference type="NCBI Taxonomy" id="1472722"/>
    <lineage>
        <taxon>Bacteria</taxon>
        <taxon>Bacillati</taxon>
        <taxon>Actinomycetota</taxon>
        <taxon>Actinomycetes</taxon>
        <taxon>Kitasatosporales</taxon>
        <taxon>Streptomycetaceae</taxon>
        <taxon>Streptomyces</taxon>
    </lineage>
</organism>
<feature type="compositionally biased region" description="Low complexity" evidence="1">
    <location>
        <begin position="83"/>
        <end position="93"/>
    </location>
</feature>
<sequence>MKKSTAQSIGVAALGAAIAVTAAGNAHAAHGEAKDPVGSTLDRLSAAAPDLSLGGAVDMVPATAATSLGAGMYALGEAAHGAAEHGAGQGMMQDAAQTMAESNPAAGSGTLGGMPMQGGTPSLLGGLPIG</sequence>
<keyword evidence="3" id="KW-0067">ATP-binding</keyword>
<evidence type="ECO:0000313" key="4">
    <source>
        <dbReference type="Proteomes" id="UP000538929"/>
    </source>
</evidence>
<evidence type="ECO:0000313" key="3">
    <source>
        <dbReference type="EMBL" id="MBB0243539.1"/>
    </source>
</evidence>